<keyword evidence="2" id="KW-1185">Reference proteome</keyword>
<dbReference type="CTD" id="20318911"/>
<evidence type="ECO:0000313" key="1">
    <source>
        <dbReference type="EMBL" id="KER28416.1"/>
    </source>
</evidence>
<evidence type="ECO:0000313" key="2">
    <source>
        <dbReference type="Proteomes" id="UP000054324"/>
    </source>
</evidence>
<sequence length="96" mass="10812">MDVCMPVFVCVKENGIPHKTVVEIKSNCDEHMGGKIGHDQKQLGVETGQKDEKKYAHRSQKRKFARGRWTTGDISKQILRASLDCTPVGHARNITH</sequence>
<dbReference type="Proteomes" id="UP000054324">
    <property type="component" value="Unassembled WGS sequence"/>
</dbReference>
<name>A0A074ZMQ8_OPIVI</name>
<dbReference type="AlphaFoldDB" id="A0A074ZMQ8"/>
<dbReference type="RefSeq" id="XP_009167806.1">
    <property type="nucleotide sequence ID" value="XM_009169542.1"/>
</dbReference>
<reference evidence="1 2" key="1">
    <citation type="submission" date="2013-11" db="EMBL/GenBank/DDBJ databases">
        <title>Opisthorchis viverrini - life in the bile duct.</title>
        <authorList>
            <person name="Young N.D."/>
            <person name="Nagarajan N."/>
            <person name="Lin S.J."/>
            <person name="Korhonen P.K."/>
            <person name="Jex A.R."/>
            <person name="Hall R.S."/>
            <person name="Safavi-Hemami H."/>
            <person name="Kaewkong W."/>
            <person name="Bertrand D."/>
            <person name="Gao S."/>
            <person name="Seet Q."/>
            <person name="Wongkham S."/>
            <person name="Teh B.T."/>
            <person name="Wongkham C."/>
            <person name="Intapan P.M."/>
            <person name="Maleewong W."/>
            <person name="Yang X."/>
            <person name="Hu M."/>
            <person name="Wang Z."/>
            <person name="Hofmann A."/>
            <person name="Sternberg P.W."/>
            <person name="Tan P."/>
            <person name="Wang J."/>
            <person name="Gasser R.B."/>
        </authorList>
    </citation>
    <scope>NUCLEOTIDE SEQUENCE [LARGE SCALE GENOMIC DNA]</scope>
</reference>
<organism evidence="1 2">
    <name type="scientific">Opisthorchis viverrini</name>
    <name type="common">Southeast Asian liver fluke</name>
    <dbReference type="NCBI Taxonomy" id="6198"/>
    <lineage>
        <taxon>Eukaryota</taxon>
        <taxon>Metazoa</taxon>
        <taxon>Spiralia</taxon>
        <taxon>Lophotrochozoa</taxon>
        <taxon>Platyhelminthes</taxon>
        <taxon>Trematoda</taxon>
        <taxon>Digenea</taxon>
        <taxon>Opisthorchiida</taxon>
        <taxon>Opisthorchiata</taxon>
        <taxon>Opisthorchiidae</taxon>
        <taxon>Opisthorchis</taxon>
    </lineage>
</organism>
<dbReference type="GeneID" id="20318911"/>
<gene>
    <name evidence="1" type="ORF">T265_04729</name>
</gene>
<dbReference type="KEGG" id="ovi:T265_04729"/>
<protein>
    <submittedName>
        <fullName evidence="1">Uncharacterized protein</fullName>
    </submittedName>
</protein>
<proteinExistence type="predicted"/>
<accession>A0A074ZMQ8</accession>
<dbReference type="EMBL" id="KL596699">
    <property type="protein sequence ID" value="KER28416.1"/>
    <property type="molecule type" value="Genomic_DNA"/>
</dbReference>